<organism evidence="3 4">
    <name type="scientific">Georgenia deserti</name>
    <dbReference type="NCBI Taxonomy" id="2093781"/>
    <lineage>
        <taxon>Bacteria</taxon>
        <taxon>Bacillati</taxon>
        <taxon>Actinomycetota</taxon>
        <taxon>Actinomycetes</taxon>
        <taxon>Micrococcales</taxon>
        <taxon>Bogoriellaceae</taxon>
        <taxon>Georgenia</taxon>
    </lineage>
</organism>
<dbReference type="PANTHER" id="PTHR48050">
    <property type="entry name" value="STEROL 3-BETA-GLUCOSYLTRANSFERASE"/>
    <property type="match status" value="1"/>
</dbReference>
<gene>
    <name evidence="3" type="ORF">ACFSE6_03405</name>
</gene>
<dbReference type="InterPro" id="IPR002213">
    <property type="entry name" value="UDP_glucos_trans"/>
</dbReference>
<protein>
    <submittedName>
        <fullName evidence="3">Glycosyltransferase</fullName>
    </submittedName>
</protein>
<name>A0ABW4L1C3_9MICO</name>
<evidence type="ECO:0000313" key="3">
    <source>
        <dbReference type="EMBL" id="MFD1716867.1"/>
    </source>
</evidence>
<dbReference type="CDD" id="cd03784">
    <property type="entry name" value="GT1_Gtf-like"/>
    <property type="match status" value="1"/>
</dbReference>
<proteinExistence type="predicted"/>
<evidence type="ECO:0000313" key="4">
    <source>
        <dbReference type="Proteomes" id="UP001597277"/>
    </source>
</evidence>
<sequence>MRIALVTAGSRGDVEPFAALARRAIDAGHDVALAVPQDPGVDLSGLPVRHLRISFHDLVGDAGVSPVAALRTFRSTIRPAMARMLEDALRTILQLRPDVVVHHPKVLTAPVAATHLGVPSVVVSAVPALSATRAFPAPGVVARDLGGPLNRLTYSALRGSSAMFAGDVRRAARRAGVSGPADPPHASLAPVSPELLSRPADWPASARLTGSWPPATGGAALPAGVQAFMDRGPFLYAGFGSMTGGDPLERARTVIVSARVVGLRILLATGWGGLALPRDLAGDGDVLAVPEVDHDVVLPRAEVAVHHGGAGTVHAALRAGTPSVVVPFAADQAFWGAAVAARGLGPAPVPSTKLSRGRLQPALERALTQRAHVAQVGARVRAEDGIAVTLEVLADAVGTAYVA</sequence>
<keyword evidence="4" id="KW-1185">Reference proteome</keyword>
<feature type="domain" description="Glycosyltransferase family 28 N-terminal" evidence="1">
    <location>
        <begin position="3"/>
        <end position="121"/>
    </location>
</feature>
<comment type="caution">
    <text evidence="3">The sequence shown here is derived from an EMBL/GenBank/DDBJ whole genome shotgun (WGS) entry which is preliminary data.</text>
</comment>
<accession>A0ABW4L1C3</accession>
<feature type="domain" description="Erythromycin biosynthesis protein CIII-like C-terminal" evidence="2">
    <location>
        <begin position="292"/>
        <end position="383"/>
    </location>
</feature>
<dbReference type="RefSeq" id="WP_388002286.1">
    <property type="nucleotide sequence ID" value="NZ_JBHUEE010000001.1"/>
</dbReference>
<dbReference type="InterPro" id="IPR004276">
    <property type="entry name" value="GlycoTrans_28_N"/>
</dbReference>
<dbReference type="InterPro" id="IPR050426">
    <property type="entry name" value="Glycosyltransferase_28"/>
</dbReference>
<dbReference type="Pfam" id="PF03033">
    <property type="entry name" value="Glyco_transf_28"/>
    <property type="match status" value="1"/>
</dbReference>
<dbReference type="PANTHER" id="PTHR48050:SF13">
    <property type="entry name" value="STEROL 3-BETA-GLUCOSYLTRANSFERASE UGT80A2"/>
    <property type="match status" value="1"/>
</dbReference>
<evidence type="ECO:0000259" key="1">
    <source>
        <dbReference type="Pfam" id="PF03033"/>
    </source>
</evidence>
<dbReference type="Pfam" id="PF06722">
    <property type="entry name" value="EryCIII-like_C"/>
    <property type="match status" value="1"/>
</dbReference>
<reference evidence="4" key="1">
    <citation type="journal article" date="2019" name="Int. J. Syst. Evol. Microbiol.">
        <title>The Global Catalogue of Microorganisms (GCM) 10K type strain sequencing project: providing services to taxonomists for standard genome sequencing and annotation.</title>
        <authorList>
            <consortium name="The Broad Institute Genomics Platform"/>
            <consortium name="The Broad Institute Genome Sequencing Center for Infectious Disease"/>
            <person name="Wu L."/>
            <person name="Ma J."/>
        </authorList>
    </citation>
    <scope>NUCLEOTIDE SEQUENCE [LARGE SCALE GENOMIC DNA]</scope>
    <source>
        <strain evidence="4">JCM 17130</strain>
    </source>
</reference>
<evidence type="ECO:0000259" key="2">
    <source>
        <dbReference type="Pfam" id="PF06722"/>
    </source>
</evidence>
<dbReference type="Proteomes" id="UP001597277">
    <property type="component" value="Unassembled WGS sequence"/>
</dbReference>
<dbReference type="EMBL" id="JBHUEE010000001">
    <property type="protein sequence ID" value="MFD1716867.1"/>
    <property type="molecule type" value="Genomic_DNA"/>
</dbReference>
<dbReference type="SUPFAM" id="SSF53756">
    <property type="entry name" value="UDP-Glycosyltransferase/glycogen phosphorylase"/>
    <property type="match status" value="1"/>
</dbReference>
<dbReference type="InterPro" id="IPR010610">
    <property type="entry name" value="EryCIII-like_C"/>
</dbReference>
<dbReference type="Gene3D" id="3.40.50.2000">
    <property type="entry name" value="Glycogen Phosphorylase B"/>
    <property type="match status" value="2"/>
</dbReference>